<accession>A0A847U9Z1</accession>
<feature type="transmembrane region" description="Helical" evidence="1">
    <location>
        <begin position="217"/>
        <end position="239"/>
    </location>
</feature>
<dbReference type="Pfam" id="PF01889">
    <property type="entry name" value="DUF63"/>
    <property type="match status" value="1"/>
</dbReference>
<organism evidence="2 3">
    <name type="scientific">Halomicrobium mukohataei</name>
    <dbReference type="NCBI Taxonomy" id="57705"/>
    <lineage>
        <taxon>Archaea</taxon>
        <taxon>Methanobacteriati</taxon>
        <taxon>Methanobacteriota</taxon>
        <taxon>Stenosarchaea group</taxon>
        <taxon>Halobacteria</taxon>
        <taxon>Halobacteriales</taxon>
        <taxon>Haloarculaceae</taxon>
        <taxon>Halomicrobium</taxon>
    </lineage>
</organism>
<feature type="transmembrane region" description="Helical" evidence="1">
    <location>
        <begin position="138"/>
        <end position="160"/>
    </location>
</feature>
<dbReference type="OrthoDB" id="308209at2157"/>
<dbReference type="PANTHER" id="PTHR40700:SF1">
    <property type="entry name" value="DUF63 DOMAIN-CONTAINING PROTEIN"/>
    <property type="match status" value="1"/>
</dbReference>
<gene>
    <name evidence="2" type="ORF">GOC74_07785</name>
</gene>
<keyword evidence="1" id="KW-0472">Membrane</keyword>
<evidence type="ECO:0000256" key="1">
    <source>
        <dbReference type="SAM" id="Phobius"/>
    </source>
</evidence>
<feature type="transmembrane region" description="Helical" evidence="1">
    <location>
        <begin position="251"/>
        <end position="274"/>
    </location>
</feature>
<name>A0A847U9Z1_9EURY</name>
<sequence length="277" mass="29209">MQILPTSFALPPLPYLVVLLGGAGLVTALLSAAEPEIDQRAVVSLLPWMAIGGAFHAFEQLGLYPPLYEPLFGTPAVYLTTFLLTGGVWLALQAVGIVRGNEDTVVRNLGLVGTAIFVVLVVVRIWQSIAQPTFSPVWPAVSLIVALVVTALVVLAISLWRTPVFVRTRYAGPVVVFAHALDGVSTAVGADVVGASEQSPLPRLIMEFAGQLPTADLLGVGWLFLLVKLVIAAAIVVSFNRYLADEPAEGALVFSLIAAVGMGPATNNLFLFLAPAF</sequence>
<dbReference type="InterPro" id="IPR002749">
    <property type="entry name" value="DUF63"/>
</dbReference>
<dbReference type="RefSeq" id="WP_153552678.1">
    <property type="nucleotide sequence ID" value="NZ_WOYG01000001.1"/>
</dbReference>
<feature type="transmembrane region" description="Helical" evidence="1">
    <location>
        <begin position="45"/>
        <end position="64"/>
    </location>
</feature>
<feature type="transmembrane region" description="Helical" evidence="1">
    <location>
        <begin position="12"/>
        <end position="33"/>
    </location>
</feature>
<evidence type="ECO:0000313" key="3">
    <source>
        <dbReference type="Proteomes" id="UP000608662"/>
    </source>
</evidence>
<evidence type="ECO:0000313" key="2">
    <source>
        <dbReference type="EMBL" id="NLV09829.1"/>
    </source>
</evidence>
<proteinExistence type="predicted"/>
<dbReference type="AlphaFoldDB" id="A0A847U9Z1"/>
<dbReference type="EMBL" id="WOYG01000001">
    <property type="protein sequence ID" value="NLV09829.1"/>
    <property type="molecule type" value="Genomic_DNA"/>
</dbReference>
<feature type="transmembrane region" description="Helical" evidence="1">
    <location>
        <begin position="76"/>
        <end position="98"/>
    </location>
</feature>
<protein>
    <submittedName>
        <fullName evidence="2">DUF63 family protein</fullName>
    </submittedName>
</protein>
<dbReference type="PANTHER" id="PTHR40700">
    <property type="entry name" value="HYPOTHETICAL MEMBRANE PROTEIN, CONSERVED, DUF63 FAMILY"/>
    <property type="match status" value="1"/>
</dbReference>
<dbReference type="GeneID" id="42366371"/>
<dbReference type="Proteomes" id="UP000608662">
    <property type="component" value="Unassembled WGS sequence"/>
</dbReference>
<feature type="transmembrane region" description="Helical" evidence="1">
    <location>
        <begin position="105"/>
        <end position="126"/>
    </location>
</feature>
<keyword evidence="1" id="KW-0812">Transmembrane</keyword>
<reference evidence="2" key="1">
    <citation type="submission" date="2019-12" db="EMBL/GenBank/DDBJ databases">
        <title>Whole-genome sequence of Halomicrobium mukohataei pws1.</title>
        <authorList>
            <person name="Verma D.K."/>
            <person name="Gopal K."/>
            <person name="Prasad E.S."/>
        </authorList>
    </citation>
    <scope>NUCLEOTIDE SEQUENCE</scope>
    <source>
        <strain evidence="2">Pws1</strain>
    </source>
</reference>
<keyword evidence="1" id="KW-1133">Transmembrane helix</keyword>
<comment type="caution">
    <text evidence="2">The sequence shown here is derived from an EMBL/GenBank/DDBJ whole genome shotgun (WGS) entry which is preliminary data.</text>
</comment>